<dbReference type="AlphaFoldDB" id="A0AAW6BZH2"/>
<dbReference type="Proteomes" id="UP001211006">
    <property type="component" value="Unassembled WGS sequence"/>
</dbReference>
<comment type="caution">
    <text evidence="1">The sequence shown here is derived from an EMBL/GenBank/DDBJ whole genome shotgun (WGS) entry which is preliminary data.</text>
</comment>
<evidence type="ECO:0000313" key="2">
    <source>
        <dbReference type="Proteomes" id="UP001211006"/>
    </source>
</evidence>
<name>A0AAW6BZH2_FLAPL</name>
<accession>A0AAW6BZH2</accession>
<dbReference type="EMBL" id="JAQLWO010000003">
    <property type="protein sequence ID" value="MDB7905200.1"/>
    <property type="molecule type" value="Genomic_DNA"/>
</dbReference>
<organism evidence="1 2">
    <name type="scientific">Flavonifractor plautii</name>
    <name type="common">Fusobacterium plautii</name>
    <dbReference type="NCBI Taxonomy" id="292800"/>
    <lineage>
        <taxon>Bacteria</taxon>
        <taxon>Bacillati</taxon>
        <taxon>Bacillota</taxon>
        <taxon>Clostridia</taxon>
        <taxon>Eubacteriales</taxon>
        <taxon>Oscillospiraceae</taxon>
        <taxon>Flavonifractor</taxon>
    </lineage>
</organism>
<evidence type="ECO:0000313" key="1">
    <source>
        <dbReference type="EMBL" id="MDB7905200.1"/>
    </source>
</evidence>
<protein>
    <recommendedName>
        <fullName evidence="3">Prophage minor tail protein Z (GPZ)</fullName>
    </recommendedName>
</protein>
<dbReference type="RefSeq" id="WP_196033282.1">
    <property type="nucleotide sequence ID" value="NZ_JADPFI010000216.1"/>
</dbReference>
<sequence length="219" mass="24283">MMAVKIQIKDMAALKKKLRAMEKAPQKVVNGVMGDIRKRAPSWVATEVAQTYGVKKAEITGQKIGTVKVRGASLEDVQIVYTGRVLTPTHFSMSPTAPKEGSYTLKATVIKGQRTAMGKVKKLTKKQRAALGKNFRGEGTRSSDHSPIMLMHTGAGSSDKTQYIPFQRKSKNRSDVQAIKTISLPQMVSSERTMPGIQKVIDENLEKRLDHYMDRYMGS</sequence>
<reference evidence="1" key="1">
    <citation type="submission" date="2023-01" db="EMBL/GenBank/DDBJ databases">
        <title>Human gut microbiome strain richness.</title>
        <authorList>
            <person name="Chen-Liaw A."/>
        </authorList>
    </citation>
    <scope>NUCLEOTIDE SEQUENCE</scope>
    <source>
        <strain evidence="1">2225st1_A6_2225SCRN_200828</strain>
    </source>
</reference>
<proteinExistence type="predicted"/>
<gene>
    <name evidence="1" type="ORF">PND83_04340</name>
</gene>
<evidence type="ECO:0008006" key="3">
    <source>
        <dbReference type="Google" id="ProtNLM"/>
    </source>
</evidence>